<organism evidence="2 3">
    <name type="scientific">Paenibacillus glycanilyticus</name>
    <dbReference type="NCBI Taxonomy" id="126569"/>
    <lineage>
        <taxon>Bacteria</taxon>
        <taxon>Bacillati</taxon>
        <taxon>Bacillota</taxon>
        <taxon>Bacilli</taxon>
        <taxon>Bacillales</taxon>
        <taxon>Paenibacillaceae</taxon>
        <taxon>Paenibacillus</taxon>
    </lineage>
</organism>
<evidence type="ECO:0000313" key="3">
    <source>
        <dbReference type="Proteomes" id="UP001285921"/>
    </source>
</evidence>
<dbReference type="RefSeq" id="WP_317978777.1">
    <property type="nucleotide sequence ID" value="NZ_BTCL01000002.1"/>
</dbReference>
<proteinExistence type="predicted"/>
<feature type="transmembrane region" description="Helical" evidence="1">
    <location>
        <begin position="7"/>
        <end position="26"/>
    </location>
</feature>
<sequence length="197" mass="21881">MNRKKSLLFSIVVGALVYLFISVYLGKEQSKLSNSKIIQEDILNDYQAVEEEIRNSASLIKDVTFTKVNADTMGTSKLAGYAYETEAIARYRGCLLTLFGEPNEESTNMEQAFTYVIKAQRSDGSSWILTAYGGQSGFAIGGKQDVPLSAEMAYLLKQRIDEVEPSDFDRKGMTYPDTGEIYSYGCKNGICYANKEG</sequence>
<accession>A0ABQ6NH45</accession>
<reference evidence="2 3" key="1">
    <citation type="submission" date="2023-05" db="EMBL/GenBank/DDBJ databases">
        <title>Draft genome of Paenibacillus sp. CCS26.</title>
        <authorList>
            <person name="Akita H."/>
            <person name="Shinto Y."/>
            <person name="Kimura Z."/>
        </authorList>
    </citation>
    <scope>NUCLEOTIDE SEQUENCE [LARGE SCALE GENOMIC DNA]</scope>
    <source>
        <strain evidence="2 3">CCS26</strain>
    </source>
</reference>
<evidence type="ECO:0008006" key="4">
    <source>
        <dbReference type="Google" id="ProtNLM"/>
    </source>
</evidence>
<comment type="caution">
    <text evidence="2">The sequence shown here is derived from an EMBL/GenBank/DDBJ whole genome shotgun (WGS) entry which is preliminary data.</text>
</comment>
<dbReference type="EMBL" id="BTCL01000002">
    <property type="protein sequence ID" value="GMK43507.1"/>
    <property type="molecule type" value="Genomic_DNA"/>
</dbReference>
<dbReference type="Proteomes" id="UP001285921">
    <property type="component" value="Unassembled WGS sequence"/>
</dbReference>
<keyword evidence="1" id="KW-0472">Membrane</keyword>
<keyword evidence="1" id="KW-0812">Transmembrane</keyword>
<name>A0ABQ6NH45_9BACL</name>
<evidence type="ECO:0000313" key="2">
    <source>
        <dbReference type="EMBL" id="GMK43507.1"/>
    </source>
</evidence>
<evidence type="ECO:0000256" key="1">
    <source>
        <dbReference type="SAM" id="Phobius"/>
    </source>
</evidence>
<protein>
    <recommendedName>
        <fullName evidence="4">TPM domain-containing protein</fullName>
    </recommendedName>
</protein>
<keyword evidence="1" id="KW-1133">Transmembrane helix</keyword>
<keyword evidence="3" id="KW-1185">Reference proteome</keyword>
<gene>
    <name evidence="2" type="ORF">PghCCS26_06340</name>
</gene>